<feature type="compositionally biased region" description="Basic and acidic residues" evidence="1">
    <location>
        <begin position="20"/>
        <end position="35"/>
    </location>
</feature>
<feature type="region of interest" description="Disordered" evidence="1">
    <location>
        <begin position="19"/>
        <end position="40"/>
    </location>
</feature>
<evidence type="ECO:0008006" key="5">
    <source>
        <dbReference type="Google" id="ProtNLM"/>
    </source>
</evidence>
<evidence type="ECO:0000313" key="4">
    <source>
        <dbReference type="Proteomes" id="UP001207654"/>
    </source>
</evidence>
<keyword evidence="2" id="KW-0732">Signal</keyword>
<evidence type="ECO:0000256" key="2">
    <source>
        <dbReference type="SAM" id="SignalP"/>
    </source>
</evidence>
<reference evidence="3 4" key="1">
    <citation type="submission" date="2022-11" db="EMBL/GenBank/DDBJ databases">
        <title>Minimal conservation of predation-associated metabolite biosynthetic gene clusters underscores biosynthetic potential of Myxococcota including descriptions for ten novel species: Archangium lansinium sp. nov., Myxococcus landrumus sp. nov., Nannocystis bai.</title>
        <authorList>
            <person name="Ahearne A."/>
            <person name="Stevens C."/>
            <person name="Phillips K."/>
        </authorList>
    </citation>
    <scope>NUCLEOTIDE SEQUENCE [LARGE SCALE GENOMIC DNA]</scope>
    <source>
        <strain evidence="3 4">MIWBW</strain>
    </source>
</reference>
<name>A0ABT4ANY7_9BACT</name>
<feature type="signal peptide" evidence="2">
    <location>
        <begin position="1"/>
        <end position="21"/>
    </location>
</feature>
<dbReference type="EMBL" id="JAPNKA010000001">
    <property type="protein sequence ID" value="MCY1083306.1"/>
    <property type="molecule type" value="Genomic_DNA"/>
</dbReference>
<accession>A0ABT4ANY7</accession>
<proteinExistence type="predicted"/>
<dbReference type="InterPro" id="IPR011250">
    <property type="entry name" value="OMP/PagP_B-barrel"/>
</dbReference>
<feature type="chain" id="PRO_5046665894" description="Outer membrane protein beta-barrel domain-containing protein" evidence="2">
    <location>
        <begin position="22"/>
        <end position="188"/>
    </location>
</feature>
<dbReference type="Gene3D" id="2.40.160.20">
    <property type="match status" value="1"/>
</dbReference>
<sequence length="188" mass="19816">MLTSAALLTSSLLLASGDSRASEDAERSSDGESAVRRTGALLDRSPQTRDHMISVFAFPSWYYGLGMGAAARYTLPIVHDGFIPSLNDSVELEFGGDIWFGGSGGFTYTALGIPAEGRWTFHITDRFDAYAKIGLGWVLAFTNTSGVNSVGGLYVTGGPGVAYRVADAVALRAEIGNFGLRAGVGFAF</sequence>
<gene>
    <name evidence="3" type="ORF">OV287_53610</name>
</gene>
<dbReference type="SUPFAM" id="SSF56925">
    <property type="entry name" value="OMPA-like"/>
    <property type="match status" value="1"/>
</dbReference>
<keyword evidence="4" id="KW-1185">Reference proteome</keyword>
<organism evidence="3 4">
    <name type="scientific">Archangium lansingense</name>
    <dbReference type="NCBI Taxonomy" id="2995310"/>
    <lineage>
        <taxon>Bacteria</taxon>
        <taxon>Pseudomonadati</taxon>
        <taxon>Myxococcota</taxon>
        <taxon>Myxococcia</taxon>
        <taxon>Myxococcales</taxon>
        <taxon>Cystobacterineae</taxon>
        <taxon>Archangiaceae</taxon>
        <taxon>Archangium</taxon>
    </lineage>
</organism>
<evidence type="ECO:0000256" key="1">
    <source>
        <dbReference type="SAM" id="MobiDB-lite"/>
    </source>
</evidence>
<dbReference type="RefSeq" id="WP_267541841.1">
    <property type="nucleotide sequence ID" value="NZ_JAPNKA010000001.1"/>
</dbReference>
<protein>
    <recommendedName>
        <fullName evidence="5">Outer membrane protein beta-barrel domain-containing protein</fullName>
    </recommendedName>
</protein>
<comment type="caution">
    <text evidence="3">The sequence shown here is derived from an EMBL/GenBank/DDBJ whole genome shotgun (WGS) entry which is preliminary data.</text>
</comment>
<evidence type="ECO:0000313" key="3">
    <source>
        <dbReference type="EMBL" id="MCY1083306.1"/>
    </source>
</evidence>
<dbReference type="Proteomes" id="UP001207654">
    <property type="component" value="Unassembled WGS sequence"/>
</dbReference>